<dbReference type="Proteomes" id="UP001341840">
    <property type="component" value="Unassembled WGS sequence"/>
</dbReference>
<sequence length="252" mass="28811">MDFSPGRILLWWFNTSDQVCLRFPCPWECFVVIGANRGYIFARCSMDRRTSRIIISNPITNNAHYIADPGSLNYSNNHCISGLAIYSVVPIQKTKNFLIILLHRCSNFDEPYKMQIYESRIDAWYHATETPNPNNFILQQSVAIGCRVYWINSAGEYPHKPLSVMSYSTVDGSWLVGTVRQNYKSAICITVEMSDLHDRLHAKLDAHGASNPPATPFCLVISSDIVNHGDYDRLLTLVYRKRNAFSWNLDGY</sequence>
<gene>
    <name evidence="1" type="ORF">PIB30_052470</name>
</gene>
<dbReference type="EMBL" id="JASCZI010000381">
    <property type="protein sequence ID" value="MED6111457.1"/>
    <property type="molecule type" value="Genomic_DNA"/>
</dbReference>
<evidence type="ECO:0000313" key="2">
    <source>
        <dbReference type="Proteomes" id="UP001341840"/>
    </source>
</evidence>
<accession>A0ABU6QI59</accession>
<protein>
    <submittedName>
        <fullName evidence="1">Uncharacterized protein</fullName>
    </submittedName>
</protein>
<proteinExistence type="predicted"/>
<reference evidence="1 2" key="1">
    <citation type="journal article" date="2023" name="Plants (Basel)">
        <title>Bridging the Gap: Combining Genomics and Transcriptomics Approaches to Understand Stylosanthes scabra, an Orphan Legume from the Brazilian Caatinga.</title>
        <authorList>
            <person name="Ferreira-Neto J.R.C."/>
            <person name="da Silva M.D."/>
            <person name="Binneck E."/>
            <person name="de Melo N.F."/>
            <person name="da Silva R.H."/>
            <person name="de Melo A.L.T.M."/>
            <person name="Pandolfi V."/>
            <person name="Bustamante F.O."/>
            <person name="Brasileiro-Vidal A.C."/>
            <person name="Benko-Iseppon A.M."/>
        </authorList>
    </citation>
    <scope>NUCLEOTIDE SEQUENCE [LARGE SCALE GENOMIC DNA]</scope>
    <source>
        <tissue evidence="1">Leaves</tissue>
    </source>
</reference>
<evidence type="ECO:0000313" key="1">
    <source>
        <dbReference type="EMBL" id="MED6111457.1"/>
    </source>
</evidence>
<comment type="caution">
    <text evidence="1">The sequence shown here is derived from an EMBL/GenBank/DDBJ whole genome shotgun (WGS) entry which is preliminary data.</text>
</comment>
<organism evidence="1 2">
    <name type="scientific">Stylosanthes scabra</name>
    <dbReference type="NCBI Taxonomy" id="79078"/>
    <lineage>
        <taxon>Eukaryota</taxon>
        <taxon>Viridiplantae</taxon>
        <taxon>Streptophyta</taxon>
        <taxon>Embryophyta</taxon>
        <taxon>Tracheophyta</taxon>
        <taxon>Spermatophyta</taxon>
        <taxon>Magnoliopsida</taxon>
        <taxon>eudicotyledons</taxon>
        <taxon>Gunneridae</taxon>
        <taxon>Pentapetalae</taxon>
        <taxon>rosids</taxon>
        <taxon>fabids</taxon>
        <taxon>Fabales</taxon>
        <taxon>Fabaceae</taxon>
        <taxon>Papilionoideae</taxon>
        <taxon>50 kb inversion clade</taxon>
        <taxon>dalbergioids sensu lato</taxon>
        <taxon>Dalbergieae</taxon>
        <taxon>Pterocarpus clade</taxon>
        <taxon>Stylosanthes</taxon>
    </lineage>
</organism>
<name>A0ABU6QI59_9FABA</name>
<keyword evidence="2" id="KW-1185">Reference proteome</keyword>